<keyword evidence="2" id="KW-0812">Transmembrane</keyword>
<evidence type="ECO:0000256" key="2">
    <source>
        <dbReference type="SAM" id="Phobius"/>
    </source>
</evidence>
<reference evidence="4 5" key="1">
    <citation type="submission" date="2019-03" db="EMBL/GenBank/DDBJ databases">
        <title>Genomic Encyclopedia of Type Strains, Phase IV (KMG-IV): sequencing the most valuable type-strain genomes for metagenomic binning, comparative biology and taxonomic classification.</title>
        <authorList>
            <person name="Goeker M."/>
        </authorList>
    </citation>
    <scope>NUCLEOTIDE SEQUENCE [LARGE SCALE GENOMIC DNA]</scope>
    <source>
        <strain evidence="4 5">DSM 15969</strain>
    </source>
</reference>
<evidence type="ECO:0000313" key="4">
    <source>
        <dbReference type="EMBL" id="TCL34452.1"/>
    </source>
</evidence>
<dbReference type="GO" id="GO:0004222">
    <property type="term" value="F:metalloendopeptidase activity"/>
    <property type="evidence" value="ECO:0007669"/>
    <property type="project" value="TreeGrafter"/>
</dbReference>
<dbReference type="InterPro" id="IPR016047">
    <property type="entry name" value="M23ase_b-sheet_dom"/>
</dbReference>
<name>A0A4R1PS03_9FIRM</name>
<dbReference type="Gene3D" id="2.70.70.10">
    <property type="entry name" value="Glucose Permease (Domain IIA)"/>
    <property type="match status" value="1"/>
</dbReference>
<dbReference type="AlphaFoldDB" id="A0A4R1PS03"/>
<feature type="compositionally biased region" description="Polar residues" evidence="1">
    <location>
        <begin position="117"/>
        <end position="126"/>
    </location>
</feature>
<dbReference type="Pfam" id="PF01551">
    <property type="entry name" value="Peptidase_M23"/>
    <property type="match status" value="1"/>
</dbReference>
<dbReference type="Proteomes" id="UP000295063">
    <property type="component" value="Unassembled WGS sequence"/>
</dbReference>
<dbReference type="PANTHER" id="PTHR21666">
    <property type="entry name" value="PEPTIDASE-RELATED"/>
    <property type="match status" value="1"/>
</dbReference>
<feature type="transmembrane region" description="Helical" evidence="2">
    <location>
        <begin position="40"/>
        <end position="59"/>
    </location>
</feature>
<gene>
    <name evidence="4" type="ORF">EV210_11536</name>
</gene>
<sequence>MAVTGSKVKKPERREYTLMVVPHQGQAVYSIRVPMLLLKYAGIALAIVFICLSGVFLHYRYEVQVAQGDKAELDKLRQVNGVQVQQIEQLAKATSSLQDDMNRLNTLDSELRRMVSSEDSAQTSRSGVVRPSSAQGGQGGPVVKPQPEQLLLLVKDLQESVKVREQSLLNLKDAISDKNSRLAATPSIWPASGEVTSRFGWRGSPWGGGSDWHPGIDIADDYGTPIYATADGVVVYSGWYAGYGKLVQIDHGNGIHTLYGHNSENLVEVGQSIKKGQHIARMGSTGYSTGTHVHYEVRVNDNAVNPANFL</sequence>
<feature type="region of interest" description="Disordered" evidence="1">
    <location>
        <begin position="114"/>
        <end position="143"/>
    </location>
</feature>
<dbReference type="RefSeq" id="WP_243650633.1">
    <property type="nucleotide sequence ID" value="NZ_SLUI01000015.1"/>
</dbReference>
<evidence type="ECO:0000256" key="1">
    <source>
        <dbReference type="SAM" id="MobiDB-lite"/>
    </source>
</evidence>
<evidence type="ECO:0000313" key="5">
    <source>
        <dbReference type="Proteomes" id="UP000295063"/>
    </source>
</evidence>
<dbReference type="FunFam" id="2.70.70.10:FF:000006">
    <property type="entry name" value="M23 family peptidase"/>
    <property type="match status" value="1"/>
</dbReference>
<accession>A0A4R1PS03</accession>
<dbReference type="InterPro" id="IPR011055">
    <property type="entry name" value="Dup_hybrid_motif"/>
</dbReference>
<evidence type="ECO:0000259" key="3">
    <source>
        <dbReference type="Pfam" id="PF01551"/>
    </source>
</evidence>
<dbReference type="EMBL" id="SLUI01000015">
    <property type="protein sequence ID" value="TCL34452.1"/>
    <property type="molecule type" value="Genomic_DNA"/>
</dbReference>
<keyword evidence="4" id="KW-0378">Hydrolase</keyword>
<organism evidence="4 5">
    <name type="scientific">Anaerospora hongkongensis</name>
    <dbReference type="NCBI Taxonomy" id="244830"/>
    <lineage>
        <taxon>Bacteria</taxon>
        <taxon>Bacillati</taxon>
        <taxon>Bacillota</taxon>
        <taxon>Negativicutes</taxon>
        <taxon>Selenomonadales</taxon>
        <taxon>Sporomusaceae</taxon>
        <taxon>Anaerospora</taxon>
    </lineage>
</organism>
<protein>
    <submittedName>
        <fullName evidence="4">Murein DD-endopeptidase MepM/ murein hydrolase activator NlpD</fullName>
    </submittedName>
</protein>
<dbReference type="CDD" id="cd12797">
    <property type="entry name" value="M23_peptidase"/>
    <property type="match status" value="1"/>
</dbReference>
<keyword evidence="5" id="KW-1185">Reference proteome</keyword>
<comment type="caution">
    <text evidence="4">The sequence shown here is derived from an EMBL/GenBank/DDBJ whole genome shotgun (WGS) entry which is preliminary data.</text>
</comment>
<dbReference type="SUPFAM" id="SSF51261">
    <property type="entry name" value="Duplicated hybrid motif"/>
    <property type="match status" value="1"/>
</dbReference>
<dbReference type="PANTHER" id="PTHR21666:SF270">
    <property type="entry name" value="MUREIN HYDROLASE ACTIVATOR ENVC"/>
    <property type="match status" value="1"/>
</dbReference>
<proteinExistence type="predicted"/>
<dbReference type="InterPro" id="IPR050570">
    <property type="entry name" value="Cell_wall_metabolism_enzyme"/>
</dbReference>
<keyword evidence="2" id="KW-0472">Membrane</keyword>
<keyword evidence="2" id="KW-1133">Transmembrane helix</keyword>
<feature type="domain" description="M23ase beta-sheet core" evidence="3">
    <location>
        <begin position="213"/>
        <end position="306"/>
    </location>
</feature>